<feature type="compositionally biased region" description="Gly residues" evidence="1">
    <location>
        <begin position="44"/>
        <end position="58"/>
    </location>
</feature>
<keyword evidence="4" id="KW-1185">Reference proteome</keyword>
<sequence>MTASIQSIDHPFQQGTVPSPFPSQSTENSGSSTSSSGSSNYGTLGRGGAAAGGGGSGVGMASMMDEMAKTLARRRAAAEKQDSRSEPQQDADNGQEKKPWEKNQPSGGSSNGTKFSNGASDGSPKPSRKRFGSASEESGKTGAGGEISQQSTIPGSPVDLESLKQDLLREMRKELGKIKQEIIDGEACFPLLCVLNF</sequence>
<accession>A0A8K0P8B9</accession>
<dbReference type="AlphaFoldDB" id="A0A8K0P8B9"/>
<dbReference type="EMBL" id="KZ308814">
    <property type="protein sequence ID" value="KAG8234454.1"/>
    <property type="molecule type" value="Genomic_DNA"/>
</dbReference>
<dbReference type="OrthoDB" id="31170at2759"/>
<gene>
    <name evidence="3" type="ORF">J437_LFUL011853</name>
</gene>
<dbReference type="InterPro" id="IPR014885">
    <property type="entry name" value="VASP_tetra"/>
</dbReference>
<proteinExistence type="predicted"/>
<dbReference type="Gene3D" id="1.20.5.1160">
    <property type="entry name" value="Vasodilator-stimulated phosphoprotein"/>
    <property type="match status" value="1"/>
</dbReference>
<reference evidence="3" key="2">
    <citation type="submission" date="2017-10" db="EMBL/GenBank/DDBJ databases">
        <title>Ladona fulva Genome sequencing and assembly.</title>
        <authorList>
            <person name="Murali S."/>
            <person name="Richards S."/>
            <person name="Bandaranaike D."/>
            <person name="Bellair M."/>
            <person name="Blankenburg K."/>
            <person name="Chao H."/>
            <person name="Dinh H."/>
            <person name="Doddapaneni H."/>
            <person name="Dugan-Rocha S."/>
            <person name="Elkadiri S."/>
            <person name="Gnanaolivu R."/>
            <person name="Hernandez B."/>
            <person name="Skinner E."/>
            <person name="Javaid M."/>
            <person name="Lee S."/>
            <person name="Li M."/>
            <person name="Ming W."/>
            <person name="Munidasa M."/>
            <person name="Muniz J."/>
            <person name="Nguyen L."/>
            <person name="Hughes D."/>
            <person name="Osuji N."/>
            <person name="Pu L.-L."/>
            <person name="Puazo M."/>
            <person name="Qu C."/>
            <person name="Quiroz J."/>
            <person name="Raj R."/>
            <person name="Weissenberger G."/>
            <person name="Xin Y."/>
            <person name="Zou X."/>
            <person name="Han Y."/>
            <person name="Worley K."/>
            <person name="Muzny D."/>
            <person name="Gibbs R."/>
        </authorList>
    </citation>
    <scope>NUCLEOTIDE SEQUENCE</scope>
    <source>
        <strain evidence="3">Sampled in the wild</strain>
    </source>
</reference>
<feature type="compositionally biased region" description="Basic and acidic residues" evidence="1">
    <location>
        <begin position="76"/>
        <end position="87"/>
    </location>
</feature>
<dbReference type="Pfam" id="PF08776">
    <property type="entry name" value="VASP_tetra"/>
    <property type="match status" value="1"/>
</dbReference>
<evidence type="ECO:0000313" key="3">
    <source>
        <dbReference type="EMBL" id="KAG8234454.1"/>
    </source>
</evidence>
<comment type="caution">
    <text evidence="3">The sequence shown here is derived from an EMBL/GenBank/DDBJ whole genome shotgun (WGS) entry which is preliminary data.</text>
</comment>
<name>A0A8K0P8B9_LADFU</name>
<dbReference type="SUPFAM" id="SSF118370">
    <property type="entry name" value="Vasodilator-stimulated phosphoprotein, VASP, tetramerisation domain"/>
    <property type="match status" value="1"/>
</dbReference>
<dbReference type="Proteomes" id="UP000792457">
    <property type="component" value="Unassembled WGS sequence"/>
</dbReference>
<evidence type="ECO:0000259" key="2">
    <source>
        <dbReference type="Pfam" id="PF08776"/>
    </source>
</evidence>
<feature type="compositionally biased region" description="Low complexity" evidence="1">
    <location>
        <begin position="23"/>
        <end position="43"/>
    </location>
</feature>
<organism evidence="3 4">
    <name type="scientific">Ladona fulva</name>
    <name type="common">Scarce chaser dragonfly</name>
    <name type="synonym">Libellula fulva</name>
    <dbReference type="NCBI Taxonomy" id="123851"/>
    <lineage>
        <taxon>Eukaryota</taxon>
        <taxon>Metazoa</taxon>
        <taxon>Ecdysozoa</taxon>
        <taxon>Arthropoda</taxon>
        <taxon>Hexapoda</taxon>
        <taxon>Insecta</taxon>
        <taxon>Pterygota</taxon>
        <taxon>Palaeoptera</taxon>
        <taxon>Odonata</taxon>
        <taxon>Epiprocta</taxon>
        <taxon>Anisoptera</taxon>
        <taxon>Libelluloidea</taxon>
        <taxon>Libellulidae</taxon>
        <taxon>Ladona</taxon>
    </lineage>
</organism>
<evidence type="ECO:0000256" key="1">
    <source>
        <dbReference type="SAM" id="MobiDB-lite"/>
    </source>
</evidence>
<dbReference type="InterPro" id="IPR038023">
    <property type="entry name" value="VASP_sf"/>
</dbReference>
<feature type="compositionally biased region" description="Polar residues" evidence="1">
    <location>
        <begin position="1"/>
        <end position="17"/>
    </location>
</feature>
<feature type="region of interest" description="Disordered" evidence="1">
    <location>
        <begin position="1"/>
        <end position="159"/>
    </location>
</feature>
<protein>
    <recommendedName>
        <fullName evidence="2">VASP tetramerisation domain-containing protein</fullName>
    </recommendedName>
</protein>
<evidence type="ECO:0000313" key="4">
    <source>
        <dbReference type="Proteomes" id="UP000792457"/>
    </source>
</evidence>
<reference evidence="3" key="1">
    <citation type="submission" date="2013-04" db="EMBL/GenBank/DDBJ databases">
        <authorList>
            <person name="Qu J."/>
            <person name="Murali S.C."/>
            <person name="Bandaranaike D."/>
            <person name="Bellair M."/>
            <person name="Blankenburg K."/>
            <person name="Chao H."/>
            <person name="Dinh H."/>
            <person name="Doddapaneni H."/>
            <person name="Downs B."/>
            <person name="Dugan-Rocha S."/>
            <person name="Elkadiri S."/>
            <person name="Gnanaolivu R.D."/>
            <person name="Hernandez B."/>
            <person name="Javaid M."/>
            <person name="Jayaseelan J.C."/>
            <person name="Lee S."/>
            <person name="Li M."/>
            <person name="Ming W."/>
            <person name="Munidasa M."/>
            <person name="Muniz J."/>
            <person name="Nguyen L."/>
            <person name="Ongeri F."/>
            <person name="Osuji N."/>
            <person name="Pu L.-L."/>
            <person name="Puazo M."/>
            <person name="Qu C."/>
            <person name="Quiroz J."/>
            <person name="Raj R."/>
            <person name="Weissenberger G."/>
            <person name="Xin Y."/>
            <person name="Zou X."/>
            <person name="Han Y."/>
            <person name="Richards S."/>
            <person name="Worley K."/>
            <person name="Muzny D."/>
            <person name="Gibbs R."/>
        </authorList>
    </citation>
    <scope>NUCLEOTIDE SEQUENCE</scope>
    <source>
        <strain evidence="3">Sampled in the wild</strain>
    </source>
</reference>
<feature type="domain" description="VASP tetramerisation" evidence="2">
    <location>
        <begin position="158"/>
        <end position="184"/>
    </location>
</feature>
<feature type="compositionally biased region" description="Polar residues" evidence="1">
    <location>
        <begin position="103"/>
        <end position="120"/>
    </location>
</feature>